<sequence>MNANVYQHFRKDEHPFIDSVGDWLEQVESQYAPYLSDFLDPRQAYILETLIRQNSELEFQFYGGYEQAERRRCLIFPDYYQPKEEDFDVELLEIVYPVKFSTLSHGKVLGTLVNTGIKREYFGDIISDSDRWQVFVAKEITSFVENQVEKIGKISVRLEKRKYTEMILPKDDWTHERTTISSLRLDNLISSVYNISRQRSKQLIESGKVKVNWTENTRPDFLVDLLDIVSIRGFGRIQIQELEGKTKKDKFRLLLGVLRK</sequence>
<gene>
    <name evidence="3" type="ORF">ATZ33_17680</name>
    <name evidence="4" type="ORF">RV15_GL002225</name>
</gene>
<evidence type="ECO:0000313" key="5">
    <source>
        <dbReference type="Proteomes" id="UP000065511"/>
    </source>
</evidence>
<dbReference type="AlphaFoldDB" id="A0A0S3KFV4"/>
<dbReference type="Gene3D" id="3.30.70.330">
    <property type="match status" value="1"/>
</dbReference>
<dbReference type="Gene3D" id="3.30.1370.160">
    <property type="match status" value="1"/>
</dbReference>
<keyword evidence="5" id="KW-1185">Reference proteome</keyword>
<feature type="domain" description="RNA-binding S4" evidence="2">
    <location>
        <begin position="183"/>
        <end position="240"/>
    </location>
</feature>
<evidence type="ECO:0000259" key="2">
    <source>
        <dbReference type="SMART" id="SM00363"/>
    </source>
</evidence>
<reference evidence="3 5" key="2">
    <citation type="submission" date="2015-12" db="EMBL/GenBank/DDBJ databases">
        <authorList>
            <person name="Lauer A."/>
            <person name="Humrighouse B."/>
            <person name="Loparev V."/>
            <person name="Shewmaker P.L."/>
            <person name="Whitney A.M."/>
            <person name="McLaughlin R.W."/>
        </authorList>
    </citation>
    <scope>NUCLEOTIDE SEQUENCE [LARGE SCALE GENOMIC DNA]</scope>
    <source>
        <strain evidence="3 5">LMG 23085</strain>
    </source>
</reference>
<organism evidence="4 6">
    <name type="scientific">Enterococcus silesiacus</name>
    <dbReference type="NCBI Taxonomy" id="332949"/>
    <lineage>
        <taxon>Bacteria</taxon>
        <taxon>Bacillati</taxon>
        <taxon>Bacillota</taxon>
        <taxon>Bacilli</taxon>
        <taxon>Lactobacillales</taxon>
        <taxon>Enterococcaceae</taxon>
        <taxon>Enterococcus</taxon>
    </lineage>
</organism>
<dbReference type="PROSITE" id="PS50889">
    <property type="entry name" value="S4"/>
    <property type="match status" value="1"/>
</dbReference>
<dbReference type="PANTHER" id="PTHR13633:SF3">
    <property type="entry name" value="MITOCHONDRIAL TRANSCRIPTION RESCUE FACTOR 1"/>
    <property type="match status" value="1"/>
</dbReference>
<reference evidence="4 6" key="1">
    <citation type="submission" date="2014-12" db="EMBL/GenBank/DDBJ databases">
        <title>Draft genome sequences of 29 type strains of Enterococci.</title>
        <authorList>
            <person name="Zhong Z."/>
            <person name="Sun Z."/>
            <person name="Liu W."/>
            <person name="Zhang W."/>
            <person name="Zhang H."/>
        </authorList>
    </citation>
    <scope>NUCLEOTIDE SEQUENCE [LARGE SCALE GENOMIC DNA]</scope>
    <source>
        <strain evidence="4 6">DSM 22801</strain>
    </source>
</reference>
<dbReference type="KEGG" id="ess:ATZ33_17680"/>
<dbReference type="OrthoDB" id="9812787at2"/>
<dbReference type="Proteomes" id="UP000183039">
    <property type="component" value="Unassembled WGS sequence"/>
</dbReference>
<proteinExistence type="predicted"/>
<evidence type="ECO:0000256" key="1">
    <source>
        <dbReference type="PROSITE-ProRule" id="PRU00182"/>
    </source>
</evidence>
<dbReference type="Pfam" id="PF17774">
    <property type="entry name" value="YlmH_RBD"/>
    <property type="match status" value="1"/>
</dbReference>
<dbReference type="SUPFAM" id="SSF55174">
    <property type="entry name" value="Alpha-L RNA-binding motif"/>
    <property type="match status" value="1"/>
</dbReference>
<keyword evidence="1" id="KW-0694">RNA-binding</keyword>
<dbReference type="EMBL" id="CP013614">
    <property type="protein sequence ID" value="ALS03138.1"/>
    <property type="molecule type" value="Genomic_DNA"/>
</dbReference>
<dbReference type="InterPro" id="IPR036986">
    <property type="entry name" value="S4_RNA-bd_sf"/>
</dbReference>
<dbReference type="PANTHER" id="PTHR13633">
    <property type="entry name" value="MITOCHONDRIAL TRANSCRIPTION RESCUE FACTOR 1"/>
    <property type="match status" value="1"/>
</dbReference>
<dbReference type="RefSeq" id="WP_071876640.1">
    <property type="nucleotide sequence ID" value="NZ_JXLC01000003.1"/>
</dbReference>
<dbReference type="Gene3D" id="3.10.290.10">
    <property type="entry name" value="RNA-binding S4 domain"/>
    <property type="match status" value="1"/>
</dbReference>
<dbReference type="InterPro" id="IPR040591">
    <property type="entry name" value="RqcP2_RBD"/>
</dbReference>
<dbReference type="Pfam" id="PF21278">
    <property type="entry name" value="YlmH_1st"/>
    <property type="match status" value="1"/>
</dbReference>
<dbReference type="InterPro" id="IPR002942">
    <property type="entry name" value="S4_RNA-bd"/>
</dbReference>
<dbReference type="Proteomes" id="UP000065511">
    <property type="component" value="Chromosome"/>
</dbReference>
<dbReference type="Pfam" id="PF01479">
    <property type="entry name" value="S4"/>
    <property type="match status" value="1"/>
</dbReference>
<dbReference type="EMBL" id="JXLC01000003">
    <property type="protein sequence ID" value="OJG93091.1"/>
    <property type="molecule type" value="Genomic_DNA"/>
</dbReference>
<dbReference type="InterPro" id="IPR048443">
    <property type="entry name" value="RqcP2_N"/>
</dbReference>
<evidence type="ECO:0000313" key="6">
    <source>
        <dbReference type="Proteomes" id="UP000183039"/>
    </source>
</evidence>
<evidence type="ECO:0000313" key="4">
    <source>
        <dbReference type="EMBL" id="OJG93091.1"/>
    </source>
</evidence>
<dbReference type="CDD" id="cd00165">
    <property type="entry name" value="S4"/>
    <property type="match status" value="1"/>
</dbReference>
<dbReference type="InterPro" id="IPR012677">
    <property type="entry name" value="Nucleotide-bd_a/b_plait_sf"/>
</dbReference>
<dbReference type="SMART" id="SM00363">
    <property type="entry name" value="S4"/>
    <property type="match status" value="1"/>
</dbReference>
<name>A0A0S3KFV4_9ENTE</name>
<dbReference type="GO" id="GO:0003723">
    <property type="term" value="F:RNA binding"/>
    <property type="evidence" value="ECO:0007669"/>
    <property type="project" value="UniProtKB-KW"/>
</dbReference>
<accession>A0A0S3KFV4</accession>
<evidence type="ECO:0000313" key="3">
    <source>
        <dbReference type="EMBL" id="ALS03138.1"/>
    </source>
</evidence>
<protein>
    <submittedName>
        <fullName evidence="3">RNA-binding protein</fullName>
    </submittedName>
    <submittedName>
        <fullName evidence="4">S4 domain-containing protein</fullName>
    </submittedName>
</protein>